<name>A0A238YEM9_9BACT</name>
<keyword evidence="2 6" id="KW-0889">Transcription antitermination</keyword>
<dbReference type="Gene3D" id="1.10.940.10">
    <property type="entry name" value="NusB-like"/>
    <property type="match status" value="1"/>
</dbReference>
<evidence type="ECO:0000313" key="8">
    <source>
        <dbReference type="EMBL" id="SNR69053.1"/>
    </source>
</evidence>
<dbReference type="InterPro" id="IPR035926">
    <property type="entry name" value="NusB-like_sf"/>
</dbReference>
<protein>
    <recommendedName>
        <fullName evidence="6">Transcription antitermination protein NusB</fullName>
    </recommendedName>
    <alternativeName>
        <fullName evidence="6">Antitermination factor NusB</fullName>
    </alternativeName>
</protein>
<keyword evidence="4 6" id="KW-0805">Transcription regulation</keyword>
<organism evidence="8 9">
    <name type="scientific">Humidesulfovibrio mexicanus</name>
    <dbReference type="NCBI Taxonomy" id="147047"/>
    <lineage>
        <taxon>Bacteria</taxon>
        <taxon>Pseudomonadati</taxon>
        <taxon>Thermodesulfobacteriota</taxon>
        <taxon>Desulfovibrionia</taxon>
        <taxon>Desulfovibrionales</taxon>
        <taxon>Desulfovibrionaceae</taxon>
        <taxon>Humidesulfovibrio</taxon>
    </lineage>
</organism>
<evidence type="ECO:0000256" key="5">
    <source>
        <dbReference type="ARBA" id="ARBA00023163"/>
    </source>
</evidence>
<dbReference type="SUPFAM" id="SSF48013">
    <property type="entry name" value="NusB-like"/>
    <property type="match status" value="1"/>
</dbReference>
<dbReference type="GO" id="GO:0031564">
    <property type="term" value="P:transcription antitermination"/>
    <property type="evidence" value="ECO:0007669"/>
    <property type="project" value="UniProtKB-KW"/>
</dbReference>
<evidence type="ECO:0000256" key="3">
    <source>
        <dbReference type="ARBA" id="ARBA00022884"/>
    </source>
</evidence>
<dbReference type="HAMAP" id="MF_00073">
    <property type="entry name" value="NusB"/>
    <property type="match status" value="1"/>
</dbReference>
<evidence type="ECO:0000256" key="4">
    <source>
        <dbReference type="ARBA" id="ARBA00023015"/>
    </source>
</evidence>
<evidence type="ECO:0000256" key="1">
    <source>
        <dbReference type="ARBA" id="ARBA00005952"/>
    </source>
</evidence>
<dbReference type="CDD" id="cd00619">
    <property type="entry name" value="Terminator_NusB"/>
    <property type="match status" value="1"/>
</dbReference>
<comment type="similarity">
    <text evidence="1 6">Belongs to the NusB family.</text>
</comment>
<evidence type="ECO:0000259" key="7">
    <source>
        <dbReference type="Pfam" id="PF01029"/>
    </source>
</evidence>
<dbReference type="GO" id="GO:0006353">
    <property type="term" value="P:DNA-templated transcription termination"/>
    <property type="evidence" value="ECO:0007669"/>
    <property type="project" value="UniProtKB-UniRule"/>
</dbReference>
<dbReference type="NCBIfam" id="TIGR01951">
    <property type="entry name" value="nusB"/>
    <property type="match status" value="1"/>
</dbReference>
<dbReference type="PANTHER" id="PTHR11078">
    <property type="entry name" value="N UTILIZATION SUBSTANCE PROTEIN B-RELATED"/>
    <property type="match status" value="1"/>
</dbReference>
<dbReference type="RefSeq" id="WP_179216872.1">
    <property type="nucleotide sequence ID" value="NZ_FZOC01000001.1"/>
</dbReference>
<evidence type="ECO:0000256" key="2">
    <source>
        <dbReference type="ARBA" id="ARBA00022814"/>
    </source>
</evidence>
<keyword evidence="9" id="KW-1185">Reference proteome</keyword>
<dbReference type="GO" id="GO:0005829">
    <property type="term" value="C:cytosol"/>
    <property type="evidence" value="ECO:0007669"/>
    <property type="project" value="TreeGrafter"/>
</dbReference>
<evidence type="ECO:0000313" key="9">
    <source>
        <dbReference type="Proteomes" id="UP000198324"/>
    </source>
</evidence>
<dbReference type="Pfam" id="PF01029">
    <property type="entry name" value="NusB"/>
    <property type="match status" value="1"/>
</dbReference>
<comment type="function">
    <text evidence="6">Involved in transcription antitermination. Required for transcription of ribosomal RNA (rRNA) genes. Binds specifically to the boxA antiterminator sequence of the ribosomal RNA (rrn) operons.</text>
</comment>
<dbReference type="EMBL" id="FZOC01000001">
    <property type="protein sequence ID" value="SNR69053.1"/>
    <property type="molecule type" value="Genomic_DNA"/>
</dbReference>
<evidence type="ECO:0000256" key="6">
    <source>
        <dbReference type="HAMAP-Rule" id="MF_00073"/>
    </source>
</evidence>
<dbReference type="InterPro" id="IPR006027">
    <property type="entry name" value="NusB_RsmB_TIM44"/>
</dbReference>
<sequence length="180" mass="19874">MTTTDTRKGARRQGRTLAFQVLFGLAFNPHFKNDQGSLRRTFADNPAVMDCENPDAVTFASQLFMGITEHLDDIDKVIGKHSDHWKISRIGKVELAILRLALFEILHRQDIPLKVAINEAIELAKGFGDENSRAFVNGILDAVARAVDQGRFGDLGKSIDKKIEPQQCGGADARKTGAQK</sequence>
<keyword evidence="5 6" id="KW-0804">Transcription</keyword>
<proteinExistence type="inferred from homology"/>
<dbReference type="PANTHER" id="PTHR11078:SF3">
    <property type="entry name" value="ANTITERMINATION NUSB DOMAIN-CONTAINING PROTEIN"/>
    <property type="match status" value="1"/>
</dbReference>
<gene>
    <name evidence="6" type="primary">nusB</name>
    <name evidence="8" type="ORF">SAMN04488503_0886</name>
</gene>
<keyword evidence="3 6" id="KW-0694">RNA-binding</keyword>
<accession>A0A238YEM9</accession>
<dbReference type="GO" id="GO:0003723">
    <property type="term" value="F:RNA binding"/>
    <property type="evidence" value="ECO:0007669"/>
    <property type="project" value="UniProtKB-UniRule"/>
</dbReference>
<dbReference type="Proteomes" id="UP000198324">
    <property type="component" value="Unassembled WGS sequence"/>
</dbReference>
<reference evidence="8 9" key="1">
    <citation type="submission" date="2017-06" db="EMBL/GenBank/DDBJ databases">
        <authorList>
            <person name="Kim H.J."/>
            <person name="Triplett B.A."/>
        </authorList>
    </citation>
    <scope>NUCLEOTIDE SEQUENCE [LARGE SCALE GENOMIC DNA]</scope>
    <source>
        <strain evidence="8 9">DSM 13116</strain>
    </source>
</reference>
<feature type="domain" description="NusB/RsmB/TIM44" evidence="7">
    <location>
        <begin position="13"/>
        <end position="145"/>
    </location>
</feature>
<dbReference type="AlphaFoldDB" id="A0A238YEM9"/>
<dbReference type="InterPro" id="IPR011605">
    <property type="entry name" value="NusB_fam"/>
</dbReference>